<dbReference type="OrthoDB" id="21225at2759"/>
<gene>
    <name evidence="2" type="ORF">MIND_00894200</name>
</gene>
<evidence type="ECO:0000313" key="2">
    <source>
        <dbReference type="EMBL" id="KAF7299444.1"/>
    </source>
</evidence>
<dbReference type="GeneID" id="59348106"/>
<feature type="compositionally biased region" description="Polar residues" evidence="1">
    <location>
        <begin position="320"/>
        <end position="333"/>
    </location>
</feature>
<dbReference type="Proteomes" id="UP000636479">
    <property type="component" value="Unassembled WGS sequence"/>
</dbReference>
<name>A0A8H6VZ31_9AGAR</name>
<keyword evidence="3" id="KW-1185">Reference proteome</keyword>
<sequence>MGGAAAEAGIDLVLYHGDLSLKYAWVSGSESGLTVSLSHVLCQIIAVACPGDSIEVGLFIGFATTHGQDITLVLRRLLRQIGGSLKSDLPSSTSARTCELTLTLDRAPADAVSPTTSTDFAEPTTEELSLFADKLKGAKVALYASSKSSFTQHVTRYLADWGMDVSHMSRDGEVDEQPPAAPEEPPDPTYGSCSQYVFCMVLAPWDALGGGRLRTDAQDQVRRNTGAKGRMTQMGGFDWERNENEVKISRALEKVAEEVGRKVYSSCRHRLRYAKDALLFPYHRRNKLLLFCLMTLWPHAFHPAMRESTVIRRDGPPCKPSSSTSSAGSEQLSTRPYNPYTAAFFAAVNRSSLSSRRDVGLELLCRTTYYPCIWSKNDGCLPETRKDNIHDLYQWASSVTTPSLIACVYGPLGVGKSTVL</sequence>
<dbReference type="EMBL" id="JACAZF010000007">
    <property type="protein sequence ID" value="KAF7299444.1"/>
    <property type="molecule type" value="Genomic_DNA"/>
</dbReference>
<comment type="caution">
    <text evidence="2">The sequence shown here is derived from an EMBL/GenBank/DDBJ whole genome shotgun (WGS) entry which is preliminary data.</text>
</comment>
<reference evidence="2" key="1">
    <citation type="submission" date="2020-05" db="EMBL/GenBank/DDBJ databases">
        <title>Mycena genomes resolve the evolution of fungal bioluminescence.</title>
        <authorList>
            <person name="Tsai I.J."/>
        </authorList>
    </citation>
    <scope>NUCLEOTIDE SEQUENCE</scope>
    <source>
        <strain evidence="2">171206Taipei</strain>
    </source>
</reference>
<organism evidence="2 3">
    <name type="scientific">Mycena indigotica</name>
    <dbReference type="NCBI Taxonomy" id="2126181"/>
    <lineage>
        <taxon>Eukaryota</taxon>
        <taxon>Fungi</taxon>
        <taxon>Dikarya</taxon>
        <taxon>Basidiomycota</taxon>
        <taxon>Agaricomycotina</taxon>
        <taxon>Agaricomycetes</taxon>
        <taxon>Agaricomycetidae</taxon>
        <taxon>Agaricales</taxon>
        <taxon>Marasmiineae</taxon>
        <taxon>Mycenaceae</taxon>
        <taxon>Mycena</taxon>
    </lineage>
</organism>
<evidence type="ECO:0000313" key="3">
    <source>
        <dbReference type="Proteomes" id="UP000636479"/>
    </source>
</evidence>
<feature type="region of interest" description="Disordered" evidence="1">
    <location>
        <begin position="169"/>
        <end position="188"/>
    </location>
</feature>
<dbReference type="RefSeq" id="XP_037218832.1">
    <property type="nucleotide sequence ID" value="XM_037365590.1"/>
</dbReference>
<feature type="region of interest" description="Disordered" evidence="1">
    <location>
        <begin position="312"/>
        <end position="333"/>
    </location>
</feature>
<dbReference type="AlphaFoldDB" id="A0A8H6VZ31"/>
<evidence type="ECO:0000256" key="1">
    <source>
        <dbReference type="SAM" id="MobiDB-lite"/>
    </source>
</evidence>
<accession>A0A8H6VZ31</accession>
<proteinExistence type="predicted"/>
<protein>
    <submittedName>
        <fullName evidence="2">Uncharacterized protein</fullName>
    </submittedName>
</protein>